<reference evidence="2" key="1">
    <citation type="journal article" date="2019" name="Int. J. Syst. Evol. Microbiol.">
        <title>The Global Catalogue of Microorganisms (GCM) 10K type strain sequencing project: providing services to taxonomists for standard genome sequencing and annotation.</title>
        <authorList>
            <consortium name="The Broad Institute Genomics Platform"/>
            <consortium name="The Broad Institute Genome Sequencing Center for Infectious Disease"/>
            <person name="Wu L."/>
            <person name="Ma J."/>
        </authorList>
    </citation>
    <scope>NUCLEOTIDE SEQUENCE [LARGE SCALE GENOMIC DNA]</scope>
    <source>
        <strain evidence="2">JCM 16601</strain>
    </source>
</reference>
<dbReference type="EMBL" id="BAAAZC010000025">
    <property type="protein sequence ID" value="GAA3979130.1"/>
    <property type="molecule type" value="Genomic_DNA"/>
</dbReference>
<sequence>MKTLLIPTDFTQQSIQGIPELAQQFYPQKVKIVLVHMLKITDSISELLMLSRRNVEYRQIPDNFYKRCRELETKYSHLINNIGITFFYGSTVAVFNNFLEANEVDAIVRPHDNYQLLFKNSIDPEILIKKSGIEVITKPETQGTLATIVVNEPELTEHQ</sequence>
<evidence type="ECO:0000313" key="1">
    <source>
        <dbReference type="EMBL" id="GAA3979130.1"/>
    </source>
</evidence>
<proteinExistence type="predicted"/>
<name>A0ABP7QA43_9SPHI</name>
<comment type="caution">
    <text evidence="1">The sequence shown here is derived from an EMBL/GenBank/DDBJ whole genome shotgun (WGS) entry which is preliminary data.</text>
</comment>
<evidence type="ECO:0008006" key="3">
    <source>
        <dbReference type="Google" id="ProtNLM"/>
    </source>
</evidence>
<dbReference type="Proteomes" id="UP001500742">
    <property type="component" value="Unassembled WGS sequence"/>
</dbReference>
<accession>A0ABP7QA43</accession>
<keyword evidence="2" id="KW-1185">Reference proteome</keyword>
<organism evidence="1 2">
    <name type="scientific">Mucilaginibacter dorajii</name>
    <dbReference type="NCBI Taxonomy" id="692994"/>
    <lineage>
        <taxon>Bacteria</taxon>
        <taxon>Pseudomonadati</taxon>
        <taxon>Bacteroidota</taxon>
        <taxon>Sphingobacteriia</taxon>
        <taxon>Sphingobacteriales</taxon>
        <taxon>Sphingobacteriaceae</taxon>
        <taxon>Mucilaginibacter</taxon>
    </lineage>
</organism>
<dbReference type="RefSeq" id="WP_259088052.1">
    <property type="nucleotide sequence ID" value="NZ_BAAAZC010000025.1"/>
</dbReference>
<protein>
    <recommendedName>
        <fullName evidence="3">UspA domain-containing protein</fullName>
    </recommendedName>
</protein>
<evidence type="ECO:0000313" key="2">
    <source>
        <dbReference type="Proteomes" id="UP001500742"/>
    </source>
</evidence>
<gene>
    <name evidence="1" type="ORF">GCM10022210_32690</name>
</gene>